<feature type="compositionally biased region" description="Basic and acidic residues" evidence="1">
    <location>
        <begin position="77"/>
        <end position="89"/>
    </location>
</feature>
<dbReference type="GeneID" id="123037334"/>
<feature type="region of interest" description="Disordered" evidence="1">
    <location>
        <begin position="77"/>
        <end position="191"/>
    </location>
</feature>
<feature type="region of interest" description="Disordered" evidence="1">
    <location>
        <begin position="971"/>
        <end position="1007"/>
    </location>
</feature>
<accession>A0ABM5J3I0</accession>
<evidence type="ECO:0008006" key="4">
    <source>
        <dbReference type="Google" id="ProtNLM"/>
    </source>
</evidence>
<feature type="compositionally biased region" description="Basic and acidic residues" evidence="1">
    <location>
        <begin position="483"/>
        <end position="547"/>
    </location>
</feature>
<proteinExistence type="predicted"/>
<dbReference type="PANTHER" id="PTHR31363:SF0">
    <property type="entry name" value="TRAF3-INTERACTING PROTEIN 1"/>
    <property type="match status" value="1"/>
</dbReference>
<feature type="region of interest" description="Disordered" evidence="1">
    <location>
        <begin position="829"/>
        <end position="949"/>
    </location>
</feature>
<dbReference type="EnsemblMetazoa" id="XM_044457452.1">
    <property type="protein sequence ID" value="XP_044313387.1"/>
    <property type="gene ID" value="LOC123037334"/>
</dbReference>
<evidence type="ECO:0000256" key="1">
    <source>
        <dbReference type="SAM" id="MobiDB-lite"/>
    </source>
</evidence>
<feature type="compositionally biased region" description="Basic and acidic residues" evidence="1">
    <location>
        <begin position="1215"/>
        <end position="1233"/>
    </location>
</feature>
<dbReference type="InterPro" id="IPR018799">
    <property type="entry name" value="TRAF3IP1"/>
</dbReference>
<feature type="compositionally biased region" description="Basic and acidic residues" evidence="1">
    <location>
        <begin position="1539"/>
        <end position="1550"/>
    </location>
</feature>
<feature type="compositionally biased region" description="Basic and acidic residues" evidence="1">
    <location>
        <begin position="1324"/>
        <end position="1335"/>
    </location>
</feature>
<feature type="compositionally biased region" description="Polar residues" evidence="1">
    <location>
        <begin position="927"/>
        <end position="937"/>
    </location>
</feature>
<feature type="region of interest" description="Disordered" evidence="1">
    <location>
        <begin position="1572"/>
        <end position="1608"/>
    </location>
</feature>
<feature type="region of interest" description="Disordered" evidence="1">
    <location>
        <begin position="585"/>
        <end position="621"/>
    </location>
</feature>
<evidence type="ECO:0000313" key="3">
    <source>
        <dbReference type="Proteomes" id="UP001652680"/>
    </source>
</evidence>
<feature type="compositionally biased region" description="Basic and acidic residues" evidence="1">
    <location>
        <begin position="1456"/>
        <end position="1520"/>
    </location>
</feature>
<feature type="compositionally biased region" description="Polar residues" evidence="1">
    <location>
        <begin position="1528"/>
        <end position="1538"/>
    </location>
</feature>
<feature type="compositionally biased region" description="Polar residues" evidence="1">
    <location>
        <begin position="1357"/>
        <end position="1368"/>
    </location>
</feature>
<feature type="compositionally biased region" description="Basic and acidic residues" evidence="1">
    <location>
        <begin position="829"/>
        <end position="847"/>
    </location>
</feature>
<feature type="compositionally biased region" description="Polar residues" evidence="1">
    <location>
        <begin position="169"/>
        <end position="179"/>
    </location>
</feature>
<feature type="compositionally biased region" description="Basic and acidic residues" evidence="1">
    <location>
        <begin position="457"/>
        <end position="475"/>
    </location>
</feature>
<dbReference type="Proteomes" id="UP001652680">
    <property type="component" value="Unassembled WGS sequence"/>
</dbReference>
<name>A0ABM5J3I0_DRORH</name>
<reference evidence="3" key="1">
    <citation type="journal article" date="2021" name="Elife">
        <title>Highly contiguous assemblies of 101 drosophilid genomes.</title>
        <authorList>
            <person name="Kim B.Y."/>
            <person name="Wang J.R."/>
            <person name="Miller D.E."/>
            <person name="Barmina O."/>
            <person name="Delaney E."/>
            <person name="Thompson A."/>
            <person name="Comeault A.A."/>
            <person name="Peede D."/>
            <person name="D'Agostino E.R."/>
            <person name="Pelaez J."/>
            <person name="Aguilar J.M."/>
            <person name="Haji D."/>
            <person name="Matsunaga T."/>
            <person name="Armstrong E.E."/>
            <person name="Zych M."/>
            <person name="Ogawa Y."/>
            <person name="Stamenkovic-Radak M."/>
            <person name="Jelic M."/>
            <person name="Veselinovic M.S."/>
            <person name="Tanaskovic M."/>
            <person name="Eric P."/>
            <person name="Gao J.J."/>
            <person name="Katoh T.K."/>
            <person name="Toda M.J."/>
            <person name="Watabe H."/>
            <person name="Watada M."/>
            <person name="Davis J.S."/>
            <person name="Moyle L.C."/>
            <person name="Manoli G."/>
            <person name="Bertolini E."/>
            <person name="Kostal V."/>
            <person name="Hawley R.S."/>
            <person name="Takahashi A."/>
            <person name="Jones C.D."/>
            <person name="Price D.K."/>
            <person name="Whiteman N."/>
            <person name="Kopp A."/>
            <person name="Matute D.R."/>
            <person name="Petrov D.A."/>
        </authorList>
    </citation>
    <scope>NUCLEOTIDE SEQUENCE [LARGE SCALE GENOMIC DNA]</scope>
</reference>
<dbReference type="PANTHER" id="PTHR31363">
    <property type="entry name" value="TRAF3-INTERACTING PROTEIN 1"/>
    <property type="match status" value="1"/>
</dbReference>
<feature type="compositionally biased region" description="Basic and acidic residues" evidence="1">
    <location>
        <begin position="1428"/>
        <end position="1448"/>
    </location>
</feature>
<feature type="compositionally biased region" description="Basic and acidic residues" evidence="1">
    <location>
        <begin position="97"/>
        <end position="161"/>
    </location>
</feature>
<feature type="region of interest" description="Disordered" evidence="1">
    <location>
        <begin position="1428"/>
        <end position="1550"/>
    </location>
</feature>
<feature type="compositionally biased region" description="Polar residues" evidence="1">
    <location>
        <begin position="1313"/>
        <end position="1323"/>
    </location>
</feature>
<feature type="compositionally biased region" description="Basic and acidic residues" evidence="1">
    <location>
        <begin position="855"/>
        <end position="919"/>
    </location>
</feature>
<feature type="region of interest" description="Disordered" evidence="1">
    <location>
        <begin position="1357"/>
        <end position="1393"/>
    </location>
</feature>
<feature type="compositionally biased region" description="Polar residues" evidence="1">
    <location>
        <begin position="1572"/>
        <end position="1583"/>
    </location>
</feature>
<organism evidence="2 3">
    <name type="scientific">Drosophila rhopaloa</name>
    <name type="common">Fruit fly</name>
    <dbReference type="NCBI Taxonomy" id="1041015"/>
    <lineage>
        <taxon>Eukaryota</taxon>
        <taxon>Metazoa</taxon>
        <taxon>Ecdysozoa</taxon>
        <taxon>Arthropoda</taxon>
        <taxon>Hexapoda</taxon>
        <taxon>Insecta</taxon>
        <taxon>Pterygota</taxon>
        <taxon>Neoptera</taxon>
        <taxon>Endopterygota</taxon>
        <taxon>Diptera</taxon>
        <taxon>Brachycera</taxon>
        <taxon>Muscomorpha</taxon>
        <taxon>Ephydroidea</taxon>
        <taxon>Drosophilidae</taxon>
        <taxon>Drosophila</taxon>
        <taxon>Sophophora</taxon>
    </lineage>
</organism>
<feature type="compositionally biased region" description="Basic and acidic residues" evidence="1">
    <location>
        <begin position="938"/>
        <end position="949"/>
    </location>
</feature>
<evidence type="ECO:0000313" key="2">
    <source>
        <dbReference type="EnsemblMetazoa" id="XP_044313387.1"/>
    </source>
</evidence>
<sequence length="1792" mass="215535">MSVLHSSLEVELYNLCLVESSWKGRHDVANRNGDIYNSSFYCTLTLMTYRLNYHKWKARTIPEYRNPERVRDAAARTIRREDTEERRQEQVQNTADHATRRNNPEFRISERIRDAAARAAHREDPEERAREQERNTGEHRQRRRDMEDRQRERERDADNRRATRRNPIARSQEQRINTSQRRETRQQRRIREEQIRQMAEDRLLNFRMDSQNRLDASQRQSQRNMDARAQLSEDELARERGQQRNRIRSSARDLYHRNIKEGPTAICICCGGTWFRSQLEGICLADFAAWYRFVKRIARSAANHREDYDEANDVEVDDEDEVAEQSYPLMDGSGCVKKRRHPLILRWVRFSINSSPCDYFREHLMLFYPWRNEEAELLSNDIENTFRVNHEAIKIMKRNYDVFDDMELERVLEDLQEDRGDNAPDAEEPASQFLDEEFRALAVPNIERNYRNPERVRDAAARTIRREDTEERRQEQVQNTADHATRRNNPEFRISERIRDAAARAAHREDPEERAREQERNTGEHRQRRRDMEDRQRERERDADNRRATRRNPIARSQEQRIREEQIRQMAEDRLLNFRMDSQNRLDASQRQSQRNMDARAQLSEDELARERGQQRNRIRSSARDLYHRNIKEGPTAICICCGGTWFRSQLEGICLADFAAWYRFVKRIARSAANHREDYDEANDVEVDDEDEVAEQSYPLMDGSGCVKKRRHPLILRWVRFSINSSPCDYFREHLMLFYPWRNEEAELLSNDIENTFRVNHEAIKIMKRNYDVFDDMELERVLEDLQEDRGDNAPDAEEPASQFLDEEFRALAVPNIERNYRNPERVRDAAARTIRREDTEERRQEQVQNTADHATRRNNPEFRISERIRDAAARAAHREDPEERAREQERNTGEHRQRRRDMEDRQRERERDADNRRATRRNPIARSQEQRINTSQRRETRQQRRIREEQIRQMAEDRLLNFRMDSQNRLDASQRQSQRNMDARAQLSEDELARERGQQRNRIRSSARDLYHRNIKEGPTAICICCGGTWFRSQLEGICLADFAAWYRFVKRIARSAANHREDYDEANDVEVDDEDEVAEQSYPLMDGSGCVKKRRHPLILRWVRFSINSSPCDYFREHLMLFYPWRNEEAELLSNDIENTFRVNHEAIKIMKRNYDVFDDMELERVLEDLQEDRGDNAPDAEEPASQFLDEEFRALAVPNIERNYRNPERVRDAAARTIRREDTEERRQEQVQNTADHATRRNNPEFRISERIRDAAARAAHREDPEERAREQERNTGEHRQRRRDMEDRQRERERDADNRRATRRNPIARSQEQRINTSQRRETRQQRRIREEQIRQMAEDRLLNFRMDSQNRLDASQRQSQRNMDARAQLSEDELARERGQQRNRIRSSARDLYHRNIKEGPTAICICCGGTWFRSQYRNPERVRDAAARTIRREDTEERRQEQVQNTADHATRRNNPEFRISERIRDAAARAAHREDPEERAREQERNTGEHRQRRRDMEDRQRERERDADNRRATRRNPIARSQEQRINTSQRRETRQQRRIREEQIRQMAEDRLLNFRMDSQNRLDASQRQSQRNMDARAQLSEDELARERGQQRNRIRSSARDLYHRNIKEGPTAICICCGGTWFRSQLEGICLADFAAWYRFVKRIARSAANHREDYDEANDVEVDDEDEVAEQSYPLMDGSGCVKKRRHPLILRWVRFSINSSPCDYFREHLMLFYPWRNEEAELLSNDIENTFRVNHEAIKIMKRNYDVFDDMELERVLEDLQEDREIMLLMRKNLPHNF</sequence>
<feature type="compositionally biased region" description="Polar residues" evidence="1">
    <location>
        <begin position="971"/>
        <end position="982"/>
    </location>
</feature>
<feature type="region of interest" description="Disordered" evidence="1">
    <location>
        <begin position="213"/>
        <end position="249"/>
    </location>
</feature>
<feature type="region of interest" description="Disordered" evidence="1">
    <location>
        <begin position="1215"/>
        <end position="1335"/>
    </location>
</feature>
<keyword evidence="3" id="KW-1185">Reference proteome</keyword>
<feature type="compositionally biased region" description="Basic and acidic residues" evidence="1">
    <location>
        <begin position="180"/>
        <end position="191"/>
    </location>
</feature>
<feature type="compositionally biased region" description="Polar residues" evidence="1">
    <location>
        <begin position="213"/>
        <end position="224"/>
    </location>
</feature>
<feature type="region of interest" description="Disordered" evidence="1">
    <location>
        <begin position="457"/>
        <end position="563"/>
    </location>
</feature>
<feature type="compositionally biased region" description="Polar residues" evidence="1">
    <location>
        <begin position="585"/>
        <end position="596"/>
    </location>
</feature>
<reference evidence="2" key="2">
    <citation type="submission" date="2025-05" db="UniProtKB">
        <authorList>
            <consortium name="EnsemblMetazoa"/>
        </authorList>
    </citation>
    <scope>IDENTIFICATION</scope>
</reference>
<dbReference type="RefSeq" id="XP_044313387.1">
    <property type="nucleotide sequence ID" value="XM_044457452.1"/>
</dbReference>
<feature type="compositionally biased region" description="Basic and acidic residues" evidence="1">
    <location>
        <begin position="1241"/>
        <end position="1305"/>
    </location>
</feature>
<protein>
    <recommendedName>
        <fullName evidence="4">Trichohyalin</fullName>
    </recommendedName>
</protein>